<name>A0A8X6XP13_9ARAC</name>
<dbReference type="EMBL" id="BMAV01011392">
    <property type="protein sequence ID" value="GFY57245.1"/>
    <property type="molecule type" value="Genomic_DNA"/>
</dbReference>
<keyword evidence="2" id="KW-1185">Reference proteome</keyword>
<dbReference type="Proteomes" id="UP000886998">
    <property type="component" value="Unassembled WGS sequence"/>
</dbReference>
<sequence>MRYTRTRIIRSNFLPQNKRKLQNNIQRLKRMKNLTWMRVRLKQILVNLNGLSDKILIVMGRNASLVGHGPETAAHTYSIEGNVSANQQSLKNVTHVKGHFGSYAEYLRRQTRSHKVNENFYTYIRAIATPVEKKKKVVKIGSYIAIRTCQNRINLCRQMITRKQDNGICPKTQSEKRIKQQTAVIKKPEIKNVELETFVRSKYPRTLTESFLRTVPQDSLEIPKIKNGRIRKIHCKLVAYTRQRKPGPYKWYSVYL</sequence>
<evidence type="ECO:0000313" key="1">
    <source>
        <dbReference type="EMBL" id="GFY57245.1"/>
    </source>
</evidence>
<dbReference type="OrthoDB" id="10465285at2759"/>
<reference evidence="1" key="1">
    <citation type="submission" date="2020-08" db="EMBL/GenBank/DDBJ databases">
        <title>Multicomponent nature underlies the extraordinary mechanical properties of spider dragline silk.</title>
        <authorList>
            <person name="Kono N."/>
            <person name="Nakamura H."/>
            <person name="Mori M."/>
            <person name="Yoshida Y."/>
            <person name="Ohtoshi R."/>
            <person name="Malay A.D."/>
            <person name="Moran D.A.P."/>
            <person name="Tomita M."/>
            <person name="Numata K."/>
            <person name="Arakawa K."/>
        </authorList>
    </citation>
    <scope>NUCLEOTIDE SEQUENCE</scope>
</reference>
<accession>A0A8X6XP13</accession>
<comment type="caution">
    <text evidence="1">The sequence shown here is derived from an EMBL/GenBank/DDBJ whole genome shotgun (WGS) entry which is preliminary data.</text>
</comment>
<proteinExistence type="predicted"/>
<organism evidence="1 2">
    <name type="scientific">Trichonephila inaurata madagascariensis</name>
    <dbReference type="NCBI Taxonomy" id="2747483"/>
    <lineage>
        <taxon>Eukaryota</taxon>
        <taxon>Metazoa</taxon>
        <taxon>Ecdysozoa</taxon>
        <taxon>Arthropoda</taxon>
        <taxon>Chelicerata</taxon>
        <taxon>Arachnida</taxon>
        <taxon>Araneae</taxon>
        <taxon>Araneomorphae</taxon>
        <taxon>Entelegynae</taxon>
        <taxon>Araneoidea</taxon>
        <taxon>Nephilidae</taxon>
        <taxon>Trichonephila</taxon>
        <taxon>Trichonephila inaurata</taxon>
    </lineage>
</organism>
<gene>
    <name evidence="1" type="ORF">TNIN_324771</name>
</gene>
<dbReference type="AlphaFoldDB" id="A0A8X6XP13"/>
<protein>
    <submittedName>
        <fullName evidence="1">Uncharacterized protein</fullName>
    </submittedName>
</protein>
<evidence type="ECO:0000313" key="2">
    <source>
        <dbReference type="Proteomes" id="UP000886998"/>
    </source>
</evidence>